<proteinExistence type="predicted"/>
<reference evidence="3" key="1">
    <citation type="journal article" date="2019" name="Int. J. Syst. Evol. Microbiol.">
        <title>The Global Catalogue of Microorganisms (GCM) 10K type strain sequencing project: providing services to taxonomists for standard genome sequencing and annotation.</title>
        <authorList>
            <consortium name="The Broad Institute Genomics Platform"/>
            <consortium name="The Broad Institute Genome Sequencing Center for Infectious Disease"/>
            <person name="Wu L."/>
            <person name="Ma J."/>
        </authorList>
    </citation>
    <scope>NUCLEOTIDE SEQUENCE [LARGE SCALE GENOMIC DNA]</scope>
    <source>
        <strain evidence="3">CGMCC 1.16326</strain>
    </source>
</reference>
<accession>A0ABW0H789</accession>
<dbReference type="InterPro" id="IPR036086">
    <property type="entry name" value="ParB/Sulfiredoxin_sf"/>
</dbReference>
<gene>
    <name evidence="2" type="ORF">ACFPPC_10755</name>
</gene>
<dbReference type="EMBL" id="JBHSLV010000019">
    <property type="protein sequence ID" value="MFC5393112.1"/>
    <property type="molecule type" value="Genomic_DNA"/>
</dbReference>
<organism evidence="2 3">
    <name type="scientific">Bosea vestrisii</name>
    <dbReference type="NCBI Taxonomy" id="151416"/>
    <lineage>
        <taxon>Bacteria</taxon>
        <taxon>Pseudomonadati</taxon>
        <taxon>Pseudomonadota</taxon>
        <taxon>Alphaproteobacteria</taxon>
        <taxon>Hyphomicrobiales</taxon>
        <taxon>Boseaceae</taxon>
        <taxon>Bosea</taxon>
    </lineage>
</organism>
<dbReference type="InterPro" id="IPR050336">
    <property type="entry name" value="Chromosome_partition/occlusion"/>
</dbReference>
<evidence type="ECO:0000313" key="2">
    <source>
        <dbReference type="EMBL" id="MFC5393112.1"/>
    </source>
</evidence>
<keyword evidence="3" id="KW-1185">Reference proteome</keyword>
<dbReference type="Gene3D" id="1.10.10.2830">
    <property type="match status" value="1"/>
</dbReference>
<dbReference type="SUPFAM" id="SSF110849">
    <property type="entry name" value="ParB/Sulfiredoxin"/>
    <property type="match status" value="1"/>
</dbReference>
<dbReference type="InterPro" id="IPR003115">
    <property type="entry name" value="ParB_N"/>
</dbReference>
<dbReference type="Pfam" id="PF02195">
    <property type="entry name" value="ParB_N"/>
    <property type="match status" value="1"/>
</dbReference>
<evidence type="ECO:0000259" key="1">
    <source>
        <dbReference type="SMART" id="SM00470"/>
    </source>
</evidence>
<dbReference type="RefSeq" id="WP_377008050.1">
    <property type="nucleotide sequence ID" value="NZ_JBHSLV010000019.1"/>
</dbReference>
<evidence type="ECO:0000313" key="3">
    <source>
        <dbReference type="Proteomes" id="UP001596104"/>
    </source>
</evidence>
<sequence length="295" mass="31311">MRTLAELTAGTPLFMADLATIDTSDRLRPVTPQNAQLTAASMSETGQIAPVVVRVHPSGNGLKLIAGGRRCAGAAILGWEQIAAVLVECSDDEARMIEVDENLAREELSPLDRAFFLAERKRVYELLNPEAGHGKAKKPKTEKGKVANLATFARFSKDAARSTGLSERTIQRACELAGALTPDAVSLIRGTKVADNQAQLQALAALDPADQLKVAREIAEGRASNLAKARVTAGMVPEGGAVREEDRPLVKLEALLARLTPSQLRGAKVMIDAKIVALDAAQQTRPTKPKKGGAA</sequence>
<dbReference type="Proteomes" id="UP001596104">
    <property type="component" value="Unassembled WGS sequence"/>
</dbReference>
<dbReference type="SUPFAM" id="SSF109709">
    <property type="entry name" value="KorB DNA-binding domain-like"/>
    <property type="match status" value="1"/>
</dbReference>
<dbReference type="SMART" id="SM00470">
    <property type="entry name" value="ParB"/>
    <property type="match status" value="1"/>
</dbReference>
<protein>
    <submittedName>
        <fullName evidence="2">ParB/RepB/Spo0J family partition protein</fullName>
    </submittedName>
</protein>
<name>A0ABW0H789_9HYPH</name>
<dbReference type="PANTHER" id="PTHR33375">
    <property type="entry name" value="CHROMOSOME-PARTITIONING PROTEIN PARB-RELATED"/>
    <property type="match status" value="1"/>
</dbReference>
<dbReference type="Gene3D" id="3.90.1530.30">
    <property type="match status" value="1"/>
</dbReference>
<dbReference type="PANTHER" id="PTHR33375:SF1">
    <property type="entry name" value="CHROMOSOME-PARTITIONING PROTEIN PARB-RELATED"/>
    <property type="match status" value="1"/>
</dbReference>
<feature type="domain" description="ParB-like N-terminal" evidence="1">
    <location>
        <begin position="14"/>
        <end position="103"/>
    </location>
</feature>
<comment type="caution">
    <text evidence="2">The sequence shown here is derived from an EMBL/GenBank/DDBJ whole genome shotgun (WGS) entry which is preliminary data.</text>
</comment>